<dbReference type="CDD" id="cd09872">
    <property type="entry name" value="PIN_Sll0205-like"/>
    <property type="match status" value="1"/>
</dbReference>
<dbReference type="EMBL" id="QVQT01000003">
    <property type="protein sequence ID" value="RFU16957.1"/>
    <property type="molecule type" value="Genomic_DNA"/>
</dbReference>
<organism evidence="3 4">
    <name type="scientific">Paracidobacterium acidisoli</name>
    <dbReference type="NCBI Taxonomy" id="2303751"/>
    <lineage>
        <taxon>Bacteria</taxon>
        <taxon>Pseudomonadati</taxon>
        <taxon>Acidobacteriota</taxon>
        <taxon>Terriglobia</taxon>
        <taxon>Terriglobales</taxon>
        <taxon>Acidobacteriaceae</taxon>
        <taxon>Paracidobacterium</taxon>
    </lineage>
</organism>
<dbReference type="AlphaFoldDB" id="A0A372IPT8"/>
<dbReference type="SUPFAM" id="SSF88723">
    <property type="entry name" value="PIN domain-like"/>
    <property type="match status" value="1"/>
</dbReference>
<accession>A0A372IPT8</accession>
<feature type="compositionally biased region" description="Basic and acidic residues" evidence="1">
    <location>
        <begin position="72"/>
        <end position="86"/>
    </location>
</feature>
<evidence type="ECO:0000259" key="2">
    <source>
        <dbReference type="SMART" id="SM00670"/>
    </source>
</evidence>
<dbReference type="InterPro" id="IPR029060">
    <property type="entry name" value="PIN-like_dom_sf"/>
</dbReference>
<reference evidence="3 4" key="1">
    <citation type="submission" date="2018-08" db="EMBL/GenBank/DDBJ databases">
        <title>Acidipila sp. 4G-K13, an acidobacterium isolated from forest soil.</title>
        <authorList>
            <person name="Gao Z.-H."/>
            <person name="Qiu L.-H."/>
        </authorList>
    </citation>
    <scope>NUCLEOTIDE SEQUENCE [LARGE SCALE GENOMIC DNA]</scope>
    <source>
        <strain evidence="3 4">4G-K13</strain>
    </source>
</reference>
<proteinExistence type="predicted"/>
<comment type="caution">
    <text evidence="3">The sequence shown here is derived from an EMBL/GenBank/DDBJ whole genome shotgun (WGS) entry which is preliminary data.</text>
</comment>
<sequence length="224" mass="24962">MYTMYNGKCTHGKHEKYGSLYHPISSGHLRSGQPGSGGQRSLGHLQGTQAPHRPGKPAHQPSRTHHAAGCRQSREPGARRFLPPRRDDPRLGAGLVRAVIAYLDTNVVVWLAQGDLARIPPKAQRLLNEADLLVSPMVLVELEYLYEVNRIRLSSRAVLLKVAHEAGVRVCDLPFPRVADVVIDEKWTRDPFDRTIVAQAKANGLAPLISSDEEIRKHYPRAVW</sequence>
<name>A0A372IPT8_9BACT</name>
<evidence type="ECO:0000313" key="4">
    <source>
        <dbReference type="Proteomes" id="UP000264702"/>
    </source>
</evidence>
<feature type="domain" description="PIN" evidence="2">
    <location>
        <begin position="99"/>
        <end position="217"/>
    </location>
</feature>
<feature type="region of interest" description="Disordered" evidence="1">
    <location>
        <begin position="21"/>
        <end position="86"/>
    </location>
</feature>
<dbReference type="Gene3D" id="3.40.50.1010">
    <property type="entry name" value="5'-nuclease"/>
    <property type="match status" value="1"/>
</dbReference>
<dbReference type="Pfam" id="PF01850">
    <property type="entry name" value="PIN"/>
    <property type="match status" value="1"/>
</dbReference>
<dbReference type="SMART" id="SM00670">
    <property type="entry name" value="PINc"/>
    <property type="match status" value="1"/>
</dbReference>
<evidence type="ECO:0000256" key="1">
    <source>
        <dbReference type="SAM" id="MobiDB-lite"/>
    </source>
</evidence>
<dbReference type="InterPro" id="IPR002716">
    <property type="entry name" value="PIN_dom"/>
</dbReference>
<dbReference type="Proteomes" id="UP000264702">
    <property type="component" value="Unassembled WGS sequence"/>
</dbReference>
<gene>
    <name evidence="3" type="ORF">D0Y96_09560</name>
</gene>
<evidence type="ECO:0000313" key="3">
    <source>
        <dbReference type="EMBL" id="RFU16957.1"/>
    </source>
</evidence>
<dbReference type="InterPro" id="IPR041705">
    <property type="entry name" value="PIN_Sll0205"/>
</dbReference>
<protein>
    <submittedName>
        <fullName evidence="3">PIN domain-containing protein</fullName>
    </submittedName>
</protein>
<keyword evidence="4" id="KW-1185">Reference proteome</keyword>